<accession>A0A0G4EYF5</accession>
<evidence type="ECO:0000313" key="2">
    <source>
        <dbReference type="EMBL" id="CEM04175.1"/>
    </source>
</evidence>
<dbReference type="InParanoid" id="A0A0G4EYF5"/>
<proteinExistence type="predicted"/>
<reference evidence="2 3" key="1">
    <citation type="submission" date="2014-11" db="EMBL/GenBank/DDBJ databases">
        <authorList>
            <person name="Zhu J."/>
            <person name="Qi W."/>
            <person name="Song R."/>
        </authorList>
    </citation>
    <scope>NUCLEOTIDE SEQUENCE [LARGE SCALE GENOMIC DNA]</scope>
</reference>
<protein>
    <submittedName>
        <fullName evidence="2">Uncharacterized protein</fullName>
    </submittedName>
</protein>
<dbReference type="AlphaFoldDB" id="A0A0G4EYF5"/>
<gene>
    <name evidence="2" type="ORF">Vbra_8608</name>
</gene>
<evidence type="ECO:0000313" key="3">
    <source>
        <dbReference type="Proteomes" id="UP000041254"/>
    </source>
</evidence>
<feature type="region of interest" description="Disordered" evidence="1">
    <location>
        <begin position="126"/>
        <end position="156"/>
    </location>
</feature>
<organism evidence="2 3">
    <name type="scientific">Vitrella brassicaformis (strain CCMP3155)</name>
    <dbReference type="NCBI Taxonomy" id="1169540"/>
    <lineage>
        <taxon>Eukaryota</taxon>
        <taxon>Sar</taxon>
        <taxon>Alveolata</taxon>
        <taxon>Colpodellida</taxon>
        <taxon>Vitrellaceae</taxon>
        <taxon>Vitrella</taxon>
    </lineage>
</organism>
<feature type="compositionally biased region" description="Polar residues" evidence="1">
    <location>
        <begin position="135"/>
        <end position="150"/>
    </location>
</feature>
<dbReference type="PhylomeDB" id="A0A0G4EYF5"/>
<keyword evidence="3" id="KW-1185">Reference proteome</keyword>
<dbReference type="Proteomes" id="UP000041254">
    <property type="component" value="Unassembled WGS sequence"/>
</dbReference>
<name>A0A0G4EYF5_VITBC</name>
<dbReference type="EMBL" id="CDMY01000347">
    <property type="protein sequence ID" value="CEM04175.1"/>
    <property type="molecule type" value="Genomic_DNA"/>
</dbReference>
<evidence type="ECO:0000256" key="1">
    <source>
        <dbReference type="SAM" id="MobiDB-lite"/>
    </source>
</evidence>
<sequence length="156" mass="17551">MQKSRLREPFRLVGPFPVSYTDDTDLVIFTADVIQYTKAYAALPHVGFERHWQAFPPLFKYLRKEASDLWAEAVARDRLPPCLIKDVFVEEGTPDKPIVIEIEPPNVVLDAGRWIGSFFTAEEAAKPHSVENGVSDPSPSERPSLTSVVQRQKKGS</sequence>
<dbReference type="VEuPathDB" id="CryptoDB:Vbra_8608"/>